<dbReference type="RefSeq" id="WP_266085344.1">
    <property type="nucleotide sequence ID" value="NZ_RKLV01000001.1"/>
</dbReference>
<accession>A0A9Q4C1Z9</accession>
<gene>
    <name evidence="1" type="ORF">EGH25_00485</name>
</gene>
<sequence>MAKIVVEKPDLHETKSVDKQGRVYLGTDFAEKDVEIVVEVVDEDAED</sequence>
<comment type="caution">
    <text evidence="1">The sequence shown here is derived from an EMBL/GenBank/DDBJ whole genome shotgun (WGS) entry which is preliminary data.</text>
</comment>
<reference evidence="1" key="1">
    <citation type="submission" date="2022-09" db="EMBL/GenBank/DDBJ databases">
        <title>Haloadaptaus new haloarchaeum isolated from saline soil.</title>
        <authorList>
            <person name="Duran-Viseras A."/>
            <person name="Sanchez-Porro C."/>
            <person name="Ventosa A."/>
        </authorList>
    </citation>
    <scope>NUCLEOTIDE SEQUENCE</scope>
    <source>
        <strain evidence="1">F3-133</strain>
    </source>
</reference>
<dbReference type="EMBL" id="RKLV01000001">
    <property type="protein sequence ID" value="MCX2817843.1"/>
    <property type="molecule type" value="Genomic_DNA"/>
</dbReference>
<dbReference type="AlphaFoldDB" id="A0A9Q4C1Z9"/>
<evidence type="ECO:0000313" key="1">
    <source>
        <dbReference type="EMBL" id="MCX2817843.1"/>
    </source>
</evidence>
<organism evidence="1 2">
    <name type="scientific">Halorutilus salinus</name>
    <dbReference type="NCBI Taxonomy" id="2487751"/>
    <lineage>
        <taxon>Archaea</taxon>
        <taxon>Methanobacteriati</taxon>
        <taxon>Methanobacteriota</taxon>
        <taxon>Stenosarchaea group</taxon>
        <taxon>Halobacteria</taxon>
        <taxon>Halorutilales</taxon>
        <taxon>Halorutilaceae</taxon>
        <taxon>Halorutilus</taxon>
    </lineage>
</organism>
<evidence type="ECO:0000313" key="2">
    <source>
        <dbReference type="Proteomes" id="UP001149411"/>
    </source>
</evidence>
<name>A0A9Q4C1Z9_9EURY</name>
<dbReference type="Proteomes" id="UP001149411">
    <property type="component" value="Unassembled WGS sequence"/>
</dbReference>
<proteinExistence type="predicted"/>
<protein>
    <submittedName>
        <fullName evidence="1">Uncharacterized protein</fullName>
    </submittedName>
</protein>
<keyword evidence="2" id="KW-1185">Reference proteome</keyword>